<evidence type="ECO:0000313" key="2">
    <source>
        <dbReference type="EMBL" id="KAF9692575.1"/>
    </source>
</evidence>
<comment type="caution">
    <text evidence="2">The sequence shown here is derived from an EMBL/GenBank/DDBJ whole genome shotgun (WGS) entry which is preliminary data.</text>
</comment>
<dbReference type="EMBL" id="RZGK01000018">
    <property type="protein sequence ID" value="KAF9692575.1"/>
    <property type="molecule type" value="Genomic_DNA"/>
</dbReference>
<feature type="region of interest" description="Disordered" evidence="1">
    <location>
        <begin position="1"/>
        <end position="36"/>
    </location>
</feature>
<reference evidence="2" key="2">
    <citation type="submission" date="2020-09" db="EMBL/GenBank/DDBJ databases">
        <title>Reference genome assembly for Australian Ascochyta lentis isolate Al4.</title>
        <authorList>
            <person name="Lee R.C."/>
            <person name="Farfan-Caceres L.M."/>
            <person name="Debler J.W."/>
            <person name="Williams A.H."/>
            <person name="Henares B.M."/>
        </authorList>
    </citation>
    <scope>NUCLEOTIDE SEQUENCE</scope>
    <source>
        <strain evidence="2">Al4</strain>
    </source>
</reference>
<feature type="compositionally biased region" description="Basic residues" evidence="1">
    <location>
        <begin position="19"/>
        <end position="36"/>
    </location>
</feature>
<name>A0A8H7MF43_9PLEO</name>
<evidence type="ECO:0000256" key="1">
    <source>
        <dbReference type="SAM" id="MobiDB-lite"/>
    </source>
</evidence>
<proteinExistence type="predicted"/>
<protein>
    <submittedName>
        <fullName evidence="2">Uncharacterized protein</fullName>
    </submittedName>
</protein>
<dbReference type="OrthoDB" id="10409869at2759"/>
<feature type="region of interest" description="Disordered" evidence="1">
    <location>
        <begin position="56"/>
        <end position="84"/>
    </location>
</feature>
<dbReference type="Proteomes" id="UP000651452">
    <property type="component" value="Unassembled WGS sequence"/>
</dbReference>
<gene>
    <name evidence="2" type="ORF">EKO04_009536</name>
</gene>
<keyword evidence="3" id="KW-1185">Reference proteome</keyword>
<organism evidence="2 3">
    <name type="scientific">Ascochyta lentis</name>
    <dbReference type="NCBI Taxonomy" id="205686"/>
    <lineage>
        <taxon>Eukaryota</taxon>
        <taxon>Fungi</taxon>
        <taxon>Dikarya</taxon>
        <taxon>Ascomycota</taxon>
        <taxon>Pezizomycotina</taxon>
        <taxon>Dothideomycetes</taxon>
        <taxon>Pleosporomycetidae</taxon>
        <taxon>Pleosporales</taxon>
        <taxon>Pleosporineae</taxon>
        <taxon>Didymellaceae</taxon>
        <taxon>Ascochyta</taxon>
    </lineage>
</organism>
<dbReference type="AlphaFoldDB" id="A0A8H7MF43"/>
<sequence length="144" mass="16967">MAMAFQLHPTTRPEPETTHRHRSKSHFPRKSKKPKCHLGKIIKQVKRYLHMVRSAHKYRSRPSLQEADTQSKPSPSGREESFSAMDERVLDDMGLCPLTRVSARRDEVEVGGQDEWRLEGEFSWGRSWVNWEGVRVVENDVWWR</sequence>
<accession>A0A8H7MF43</accession>
<reference evidence="2" key="1">
    <citation type="submission" date="2018-12" db="EMBL/GenBank/DDBJ databases">
        <authorList>
            <person name="Syme R.A."/>
            <person name="Farfan-Caceres L."/>
            <person name="Lichtenzveig J."/>
        </authorList>
    </citation>
    <scope>NUCLEOTIDE SEQUENCE</scope>
    <source>
        <strain evidence="2">Al4</strain>
    </source>
</reference>
<feature type="compositionally biased region" description="Polar residues" evidence="1">
    <location>
        <begin position="62"/>
        <end position="74"/>
    </location>
</feature>
<evidence type="ECO:0000313" key="3">
    <source>
        <dbReference type="Proteomes" id="UP000651452"/>
    </source>
</evidence>